<evidence type="ECO:0000313" key="3">
    <source>
        <dbReference type="Proteomes" id="UP000016924"/>
    </source>
</evidence>
<feature type="compositionally biased region" description="Basic and acidic residues" evidence="1">
    <location>
        <begin position="31"/>
        <end position="46"/>
    </location>
</feature>
<sequence length="133" mass="14488">MIGRFSIRPEAVLWDASHEPEHPSPSTGVREAQENDIKHESEETAGRRSLPIRPLQPGCSHGEPAGTVNSENGDEDDIEMLGSPVSVDVYPDDLEPPTQEELEEAAKAVFEKIWDGNLENVPATANYKPATAS</sequence>
<evidence type="ECO:0000256" key="1">
    <source>
        <dbReference type="SAM" id="MobiDB-lite"/>
    </source>
</evidence>
<dbReference type="Proteomes" id="UP000016924">
    <property type="component" value="Unassembled WGS sequence"/>
</dbReference>
<dbReference type="RefSeq" id="XP_007782560.1">
    <property type="nucleotide sequence ID" value="XM_007784370.1"/>
</dbReference>
<feature type="region of interest" description="Disordered" evidence="1">
    <location>
        <begin position="1"/>
        <end position="80"/>
    </location>
</feature>
<dbReference type="EMBL" id="JH767586">
    <property type="protein sequence ID" value="EON67243.1"/>
    <property type="molecule type" value="Genomic_DNA"/>
</dbReference>
<gene>
    <name evidence="2" type="ORF">W97_06496</name>
</gene>
<dbReference type="HOGENOM" id="CLU_1906620_0_0_1"/>
<organism evidence="2 3">
    <name type="scientific">Coniosporium apollinis (strain CBS 100218)</name>
    <name type="common">Rock-inhabiting black yeast</name>
    <dbReference type="NCBI Taxonomy" id="1168221"/>
    <lineage>
        <taxon>Eukaryota</taxon>
        <taxon>Fungi</taxon>
        <taxon>Dikarya</taxon>
        <taxon>Ascomycota</taxon>
        <taxon>Pezizomycotina</taxon>
        <taxon>Dothideomycetes</taxon>
        <taxon>Dothideomycetes incertae sedis</taxon>
        <taxon>Coniosporium</taxon>
    </lineage>
</organism>
<protein>
    <submittedName>
        <fullName evidence="2">Uncharacterized protein</fullName>
    </submittedName>
</protein>
<evidence type="ECO:0000313" key="2">
    <source>
        <dbReference type="EMBL" id="EON67243.1"/>
    </source>
</evidence>
<dbReference type="AlphaFoldDB" id="R7YZI3"/>
<reference evidence="3" key="1">
    <citation type="submission" date="2012-06" db="EMBL/GenBank/DDBJ databases">
        <title>The genome sequence of Coniosporium apollinis CBS 100218.</title>
        <authorList>
            <consortium name="The Broad Institute Genome Sequencing Platform"/>
            <person name="Cuomo C."/>
            <person name="Gorbushina A."/>
            <person name="Noack S."/>
            <person name="Walker B."/>
            <person name="Young S.K."/>
            <person name="Zeng Q."/>
            <person name="Gargeya S."/>
            <person name="Fitzgerald M."/>
            <person name="Haas B."/>
            <person name="Abouelleil A."/>
            <person name="Alvarado L."/>
            <person name="Arachchi H.M."/>
            <person name="Berlin A.M."/>
            <person name="Chapman S.B."/>
            <person name="Goldberg J."/>
            <person name="Griggs A."/>
            <person name="Gujja S."/>
            <person name="Hansen M."/>
            <person name="Howarth C."/>
            <person name="Imamovic A."/>
            <person name="Larimer J."/>
            <person name="McCowan C."/>
            <person name="Montmayeur A."/>
            <person name="Murphy C."/>
            <person name="Neiman D."/>
            <person name="Pearson M."/>
            <person name="Priest M."/>
            <person name="Roberts A."/>
            <person name="Saif S."/>
            <person name="Shea T."/>
            <person name="Sisk P."/>
            <person name="Sykes S."/>
            <person name="Wortman J."/>
            <person name="Nusbaum C."/>
            <person name="Birren B."/>
        </authorList>
    </citation>
    <scope>NUCLEOTIDE SEQUENCE [LARGE SCALE GENOMIC DNA]</scope>
    <source>
        <strain evidence="3">CBS 100218</strain>
    </source>
</reference>
<accession>R7YZI3</accession>
<name>R7YZI3_CONA1</name>
<keyword evidence="3" id="KW-1185">Reference proteome</keyword>
<proteinExistence type="predicted"/>
<dbReference type="GeneID" id="19903807"/>